<gene>
    <name evidence="2" type="ORF">HPB48_024005</name>
</gene>
<accession>A0A9J6H6B3</accession>
<dbReference type="Gene3D" id="3.30.70.1820">
    <property type="entry name" value="L1 transposable element, RRM domain"/>
    <property type="match status" value="1"/>
</dbReference>
<keyword evidence="3" id="KW-1185">Reference proteome</keyword>
<sequence>MSARVGDFEDRSRRSNLVFYELPDNHNESWQSTESLVVELCKYHLGITLKPHDMERAHRLGVFQPDKNRPIVAKFAHFKVKQQILTPLSELKETDFGLAEDLSANTRLTRKHRLNSIRHKTNPSSSGTTN</sequence>
<proteinExistence type="predicted"/>
<reference evidence="2 3" key="1">
    <citation type="journal article" date="2020" name="Cell">
        <title>Large-Scale Comparative Analyses of Tick Genomes Elucidate Their Genetic Diversity and Vector Capacities.</title>
        <authorList>
            <consortium name="Tick Genome and Microbiome Consortium (TIGMIC)"/>
            <person name="Jia N."/>
            <person name="Wang J."/>
            <person name="Shi W."/>
            <person name="Du L."/>
            <person name="Sun Y."/>
            <person name="Zhan W."/>
            <person name="Jiang J.F."/>
            <person name="Wang Q."/>
            <person name="Zhang B."/>
            <person name="Ji P."/>
            <person name="Bell-Sakyi L."/>
            <person name="Cui X.M."/>
            <person name="Yuan T.T."/>
            <person name="Jiang B.G."/>
            <person name="Yang W.F."/>
            <person name="Lam T.T."/>
            <person name="Chang Q.C."/>
            <person name="Ding S.J."/>
            <person name="Wang X.J."/>
            <person name="Zhu J.G."/>
            <person name="Ruan X.D."/>
            <person name="Zhao L."/>
            <person name="Wei J.T."/>
            <person name="Ye R.Z."/>
            <person name="Que T.C."/>
            <person name="Du C.H."/>
            <person name="Zhou Y.H."/>
            <person name="Cheng J.X."/>
            <person name="Dai P.F."/>
            <person name="Guo W.B."/>
            <person name="Han X.H."/>
            <person name="Huang E.J."/>
            <person name="Li L.F."/>
            <person name="Wei W."/>
            <person name="Gao Y.C."/>
            <person name="Liu J.Z."/>
            <person name="Shao H.Z."/>
            <person name="Wang X."/>
            <person name="Wang C.C."/>
            <person name="Yang T.C."/>
            <person name="Huo Q.B."/>
            <person name="Li W."/>
            <person name="Chen H.Y."/>
            <person name="Chen S.E."/>
            <person name="Zhou L.G."/>
            <person name="Ni X.B."/>
            <person name="Tian J.H."/>
            <person name="Sheng Y."/>
            <person name="Liu T."/>
            <person name="Pan Y.S."/>
            <person name="Xia L.Y."/>
            <person name="Li J."/>
            <person name="Zhao F."/>
            <person name="Cao W.C."/>
        </authorList>
    </citation>
    <scope>NUCLEOTIDE SEQUENCE [LARGE SCALE GENOMIC DNA]</scope>
    <source>
        <strain evidence="2">HaeL-2018</strain>
    </source>
</reference>
<evidence type="ECO:0000256" key="1">
    <source>
        <dbReference type="SAM" id="MobiDB-lite"/>
    </source>
</evidence>
<evidence type="ECO:0000313" key="2">
    <source>
        <dbReference type="EMBL" id="KAH9383179.1"/>
    </source>
</evidence>
<dbReference type="EMBL" id="JABSTR010000988">
    <property type="protein sequence ID" value="KAH9383179.1"/>
    <property type="molecule type" value="Genomic_DNA"/>
</dbReference>
<dbReference type="AlphaFoldDB" id="A0A9J6H6B3"/>
<dbReference type="OMA" id="DNHNESW"/>
<comment type="caution">
    <text evidence="2">The sequence shown here is derived from an EMBL/GenBank/DDBJ whole genome shotgun (WGS) entry which is preliminary data.</text>
</comment>
<feature type="region of interest" description="Disordered" evidence="1">
    <location>
        <begin position="110"/>
        <end position="130"/>
    </location>
</feature>
<feature type="compositionally biased region" description="Basic residues" evidence="1">
    <location>
        <begin position="110"/>
        <end position="121"/>
    </location>
</feature>
<organism evidence="2 3">
    <name type="scientific">Haemaphysalis longicornis</name>
    <name type="common">Bush tick</name>
    <dbReference type="NCBI Taxonomy" id="44386"/>
    <lineage>
        <taxon>Eukaryota</taxon>
        <taxon>Metazoa</taxon>
        <taxon>Ecdysozoa</taxon>
        <taxon>Arthropoda</taxon>
        <taxon>Chelicerata</taxon>
        <taxon>Arachnida</taxon>
        <taxon>Acari</taxon>
        <taxon>Parasitiformes</taxon>
        <taxon>Ixodida</taxon>
        <taxon>Ixodoidea</taxon>
        <taxon>Ixodidae</taxon>
        <taxon>Haemaphysalinae</taxon>
        <taxon>Haemaphysalis</taxon>
    </lineage>
</organism>
<dbReference type="OrthoDB" id="6514226at2759"/>
<dbReference type="VEuPathDB" id="VectorBase:HLOH_047857"/>
<protein>
    <submittedName>
        <fullName evidence="2">Uncharacterized protein</fullName>
    </submittedName>
</protein>
<dbReference type="Proteomes" id="UP000821853">
    <property type="component" value="Unassembled WGS sequence"/>
</dbReference>
<evidence type="ECO:0000313" key="3">
    <source>
        <dbReference type="Proteomes" id="UP000821853"/>
    </source>
</evidence>
<name>A0A9J6H6B3_HAELO</name>